<keyword evidence="2" id="KW-1185">Reference proteome</keyword>
<name>A0A2P5A616_PARAD</name>
<reference evidence="2" key="1">
    <citation type="submission" date="2016-06" db="EMBL/GenBank/DDBJ databases">
        <title>Parallel loss of symbiosis genes in relatives of nitrogen-fixing non-legume Parasponia.</title>
        <authorList>
            <person name="Van Velzen R."/>
            <person name="Holmer R."/>
            <person name="Bu F."/>
            <person name="Rutten L."/>
            <person name="Van Zeijl A."/>
            <person name="Liu W."/>
            <person name="Santuari L."/>
            <person name="Cao Q."/>
            <person name="Sharma T."/>
            <person name="Shen D."/>
            <person name="Roswanjaya Y."/>
            <person name="Wardhani T."/>
            <person name="Kalhor M.S."/>
            <person name="Jansen J."/>
            <person name="Van den Hoogen J."/>
            <person name="Gungor B."/>
            <person name="Hartog M."/>
            <person name="Hontelez J."/>
            <person name="Verver J."/>
            <person name="Yang W.-C."/>
            <person name="Schijlen E."/>
            <person name="Repin R."/>
            <person name="Schilthuizen M."/>
            <person name="Schranz E."/>
            <person name="Heidstra R."/>
            <person name="Miyata K."/>
            <person name="Fedorova E."/>
            <person name="Kohlen W."/>
            <person name="Bisseling T."/>
            <person name="Smit S."/>
            <person name="Geurts R."/>
        </authorList>
    </citation>
    <scope>NUCLEOTIDE SEQUENCE [LARGE SCALE GENOMIC DNA]</scope>
    <source>
        <strain evidence="2">cv. WU1-14</strain>
    </source>
</reference>
<organism evidence="1 2">
    <name type="scientific">Parasponia andersonii</name>
    <name type="common">Sponia andersonii</name>
    <dbReference type="NCBI Taxonomy" id="3476"/>
    <lineage>
        <taxon>Eukaryota</taxon>
        <taxon>Viridiplantae</taxon>
        <taxon>Streptophyta</taxon>
        <taxon>Embryophyta</taxon>
        <taxon>Tracheophyta</taxon>
        <taxon>Spermatophyta</taxon>
        <taxon>Magnoliopsida</taxon>
        <taxon>eudicotyledons</taxon>
        <taxon>Gunneridae</taxon>
        <taxon>Pentapetalae</taxon>
        <taxon>rosids</taxon>
        <taxon>fabids</taxon>
        <taxon>Rosales</taxon>
        <taxon>Cannabaceae</taxon>
        <taxon>Parasponia</taxon>
    </lineage>
</organism>
<dbReference type="Proteomes" id="UP000237105">
    <property type="component" value="Unassembled WGS sequence"/>
</dbReference>
<dbReference type="EMBL" id="JXTB01000888">
    <property type="protein sequence ID" value="PON31984.1"/>
    <property type="molecule type" value="Genomic_DNA"/>
</dbReference>
<evidence type="ECO:0000313" key="1">
    <source>
        <dbReference type="EMBL" id="PON31984.1"/>
    </source>
</evidence>
<feature type="non-terminal residue" evidence="1">
    <location>
        <position position="60"/>
    </location>
</feature>
<gene>
    <name evidence="1" type="ORF">PanWU01x14_365260</name>
</gene>
<protein>
    <submittedName>
        <fullName evidence="1">Uncharacterized protein</fullName>
    </submittedName>
</protein>
<accession>A0A2P5A616</accession>
<dbReference type="AlphaFoldDB" id="A0A2P5A616"/>
<sequence length="60" mass="7045">MERRLRPKLNLGLADFIHPNGRGIHLMLHGLLGLTNSPQYFWFWRLLADTYSSINFCPFV</sequence>
<evidence type="ECO:0000313" key="2">
    <source>
        <dbReference type="Proteomes" id="UP000237105"/>
    </source>
</evidence>
<proteinExistence type="predicted"/>
<comment type="caution">
    <text evidence="1">The sequence shown here is derived from an EMBL/GenBank/DDBJ whole genome shotgun (WGS) entry which is preliminary data.</text>
</comment>